<reference evidence="3" key="2">
    <citation type="submission" date="2014-07" db="EMBL/GenBank/DDBJ databases">
        <authorList>
            <person name="Hull J."/>
        </authorList>
    </citation>
    <scope>NUCLEOTIDE SEQUENCE</scope>
</reference>
<feature type="coiled-coil region" evidence="1">
    <location>
        <begin position="521"/>
        <end position="662"/>
    </location>
</feature>
<feature type="compositionally biased region" description="Basic and acidic residues" evidence="2">
    <location>
        <begin position="67"/>
        <end position="88"/>
    </location>
</feature>
<evidence type="ECO:0000256" key="2">
    <source>
        <dbReference type="SAM" id="MobiDB-lite"/>
    </source>
</evidence>
<organism evidence="3">
    <name type="scientific">Lygus hesperus</name>
    <name type="common">Western plant bug</name>
    <dbReference type="NCBI Taxonomy" id="30085"/>
    <lineage>
        <taxon>Eukaryota</taxon>
        <taxon>Metazoa</taxon>
        <taxon>Ecdysozoa</taxon>
        <taxon>Arthropoda</taxon>
        <taxon>Hexapoda</taxon>
        <taxon>Insecta</taxon>
        <taxon>Pterygota</taxon>
        <taxon>Neoptera</taxon>
        <taxon>Paraneoptera</taxon>
        <taxon>Hemiptera</taxon>
        <taxon>Heteroptera</taxon>
        <taxon>Panheteroptera</taxon>
        <taxon>Cimicomorpha</taxon>
        <taxon>Miridae</taxon>
        <taxon>Mirini</taxon>
        <taxon>Lygus</taxon>
    </lineage>
</organism>
<dbReference type="AlphaFoldDB" id="A0A0A9X379"/>
<reference evidence="3" key="1">
    <citation type="journal article" date="2014" name="PLoS ONE">
        <title>Transcriptome-Based Identification of ABC Transporters in the Western Tarnished Plant Bug Lygus hesperus.</title>
        <authorList>
            <person name="Hull J.J."/>
            <person name="Chaney K."/>
            <person name="Geib S.M."/>
            <person name="Fabrick J.A."/>
            <person name="Brent C.S."/>
            <person name="Walsh D."/>
            <person name="Lavine L.C."/>
        </authorList>
    </citation>
    <scope>NUCLEOTIDE SEQUENCE</scope>
</reference>
<feature type="coiled-coil region" evidence="1">
    <location>
        <begin position="855"/>
        <end position="956"/>
    </location>
</feature>
<dbReference type="EMBL" id="GBHO01029145">
    <property type="protein sequence ID" value="JAG14459.1"/>
    <property type="molecule type" value="Transcribed_RNA"/>
</dbReference>
<feature type="coiled-coil region" evidence="1">
    <location>
        <begin position="165"/>
        <end position="269"/>
    </location>
</feature>
<name>A0A0A9X379_LYGHE</name>
<proteinExistence type="predicted"/>
<evidence type="ECO:0000313" key="3">
    <source>
        <dbReference type="EMBL" id="JAG14459.1"/>
    </source>
</evidence>
<keyword evidence="1" id="KW-0175">Coiled coil</keyword>
<protein>
    <submittedName>
        <fullName evidence="3">Myosin-2 heavy chain</fullName>
    </submittedName>
</protein>
<sequence length="1014" mass="118186">MEAPGSSVFQGAGSIVIENAGQRQEEEEFLVEEQNRKAELENVMKTAFDDLEDDDNESSITSSHYSSRHDFRQHHSFDEAEESSYERSFQEQNGLFRNHVNIQENFAPGRLYRQSLDGKPLSTERLHQLGYETPPSSDPSAPFQNVRVDLQVVTEAYKQTDVNSHEQLQILYDVRMREIERLRKEIEAEQRSKDQVLRKLAVAETEKQEIITALNNNQLLLEESSEKVKALNREITTVQEELKQVAKEKDETKHELDIAKLQILQQEQQIALLEKCGSMKNQDKHIDGIVENLKERHKREMCSVQKELDDALAKVRLKEESYKLLEGRLEEVEKKHVAMLLNKCDSTVRQEAAVKALLDEANSEKVYLTKKIKALESDVETLSKDLEFYENLSKNKLLSSTSSGEMDDEDMSPGYGRRVGDQKSLNNMDLLKSELNKALIGQKEKRMTIRKLQEHVQLKEIQIAQMREQEKIYLTETEKLKGDMAAVLERFDKGADESEKRDLIEKITRLEHLISVLGKEKNEKAARVGELEDEVSSLKAKVVEHEEAAKKLVQDYMAYREQEIAQLKMENEELSKSNELEWRNRMERLLGECDEIKKLYLDMRSARDEAVEKLEEEKKKYSECSKTCRALEERIKSLKQQVSDLEDHVISIEEEKDDLLRQQGGKDLGVRKSDYIVKQLREEVAVLKNQSQLQTFDPADLQRLRDEVSAAKKRYLDLEATLKTEFEDNVLALKLENEKLTSKLRNYEIKLNAVQEASTQTESYYEMATHQRLNSIESSRRFEDFEKLHSELERLREMEIRRCEEIMVLKASFQQKLHEKMEELETKLLPHSQDDIEEVKEQIKTITTQYYVNEMAKLRESHRAELETINNAKEEESEKVRHLESELRLKLNELKSVEHLKAQLNEQQSMIQDVKTRTAMIISNCAKEFEEVKAQKEELMKKLEALTAKSQKYKDAALKYKKLFEQVKANDLPQKYQRLVALVESKESEIITKIQEVAEAYQSQHDPFRNHPPI</sequence>
<accession>A0A0A9X379</accession>
<evidence type="ECO:0000256" key="1">
    <source>
        <dbReference type="SAM" id="Coils"/>
    </source>
</evidence>
<feature type="region of interest" description="Disordered" evidence="2">
    <location>
        <begin position="47"/>
        <end position="88"/>
    </location>
</feature>
<feature type="region of interest" description="Disordered" evidence="2">
    <location>
        <begin position="1"/>
        <end position="35"/>
    </location>
</feature>
<gene>
    <name evidence="3" type="primary">mhcA_0</name>
    <name evidence="3" type="ORF">CM83_72561</name>
</gene>
<feature type="coiled-coil region" evidence="1">
    <location>
        <begin position="315"/>
        <end position="392"/>
    </location>
</feature>
<feature type="coiled-coil region" evidence="1">
    <location>
        <begin position="701"/>
        <end position="757"/>
    </location>
</feature>